<protein>
    <recommendedName>
        <fullName evidence="2">Nucleotidyltransferase</fullName>
    </recommendedName>
</protein>
<dbReference type="AlphaFoldDB" id="A0A7S2EYM5"/>
<accession>A0A7S2EYM5</accession>
<evidence type="ECO:0008006" key="2">
    <source>
        <dbReference type="Google" id="ProtNLM"/>
    </source>
</evidence>
<dbReference type="PANTHER" id="PTHR34817">
    <property type="entry name" value="NUCLEOTIDYLTRANSFERASE"/>
    <property type="match status" value="1"/>
</dbReference>
<organism evidence="1">
    <name type="scientific">Trieres chinensis</name>
    <name type="common">Marine centric diatom</name>
    <name type="synonym">Odontella sinensis</name>
    <dbReference type="NCBI Taxonomy" id="1514140"/>
    <lineage>
        <taxon>Eukaryota</taxon>
        <taxon>Sar</taxon>
        <taxon>Stramenopiles</taxon>
        <taxon>Ochrophyta</taxon>
        <taxon>Bacillariophyta</taxon>
        <taxon>Mediophyceae</taxon>
        <taxon>Biddulphiophycidae</taxon>
        <taxon>Eupodiscales</taxon>
        <taxon>Parodontellaceae</taxon>
        <taxon>Trieres</taxon>
    </lineage>
</organism>
<name>A0A7S2EYM5_TRICV</name>
<dbReference type="EMBL" id="HBGO01040021">
    <property type="protein sequence ID" value="CAD9363166.1"/>
    <property type="molecule type" value="Transcribed_RNA"/>
</dbReference>
<dbReference type="InterPro" id="IPR018775">
    <property type="entry name" value="RlaP"/>
</dbReference>
<proteinExistence type="predicted"/>
<reference evidence="1" key="1">
    <citation type="submission" date="2021-01" db="EMBL/GenBank/DDBJ databases">
        <authorList>
            <person name="Corre E."/>
            <person name="Pelletier E."/>
            <person name="Niang G."/>
            <person name="Scheremetjew M."/>
            <person name="Finn R."/>
            <person name="Kale V."/>
            <person name="Holt S."/>
            <person name="Cochrane G."/>
            <person name="Meng A."/>
            <person name="Brown T."/>
            <person name="Cohen L."/>
        </authorList>
    </citation>
    <scope>NUCLEOTIDE SEQUENCE</scope>
    <source>
        <strain evidence="1">Grunow 1884</strain>
    </source>
</reference>
<dbReference type="Pfam" id="PF10127">
    <property type="entry name" value="RlaP"/>
    <property type="match status" value="1"/>
</dbReference>
<sequence>MRVLIKTKSGSRLYGAALSSSDTDYKVVFLPDVQDLIRYDVKRIESVTTGPQNDRNSAGDVDVEYIELRKFLELLSKGQTMALEILFTPKEFVIEEDPLWHEVREACRPLLTRKATAMVGYSKSQAHKFSEKGNRLTTLLDMAAAFENELKLEPSGRVLDVAVSDISNLSEICKWKRCKIVPGKTHGKALEVGGKTIPLDMKVSYALKHIIQPAIGKYGKRSQETAKASGTDYKSLYHTVRVACQGTEFLNTGHITFPRPERQLLLKIRKGELDSREVGDIVVKVMAELEKAEASSPLPKEPRWDTVNLWADAVYQTHLRHALGMDATENRQGERVVMSR</sequence>
<evidence type="ECO:0000313" key="1">
    <source>
        <dbReference type="EMBL" id="CAD9363166.1"/>
    </source>
</evidence>
<gene>
    <name evidence="1" type="ORF">OSIN01602_LOCUS23214</name>
</gene>
<dbReference type="PANTHER" id="PTHR34817:SF1">
    <property type="entry name" value="NUCLEOTIDYLTRANSFERASE"/>
    <property type="match status" value="1"/>
</dbReference>